<proteinExistence type="predicted"/>
<comment type="caution">
    <text evidence="1">The sequence shown here is derived from an EMBL/GenBank/DDBJ whole genome shotgun (WGS) entry which is preliminary data.</text>
</comment>
<reference evidence="1" key="1">
    <citation type="submission" date="2019-11" db="EMBL/GenBank/DDBJ databases">
        <title>Nori genome reveals adaptations in red seaweeds to the harsh intertidal environment.</title>
        <authorList>
            <person name="Wang D."/>
            <person name="Mao Y."/>
        </authorList>
    </citation>
    <scope>NUCLEOTIDE SEQUENCE</scope>
    <source>
        <tissue evidence="1">Gametophyte</tissue>
    </source>
</reference>
<dbReference type="Proteomes" id="UP000798662">
    <property type="component" value="Chromosome 1"/>
</dbReference>
<evidence type="ECO:0000313" key="1">
    <source>
        <dbReference type="EMBL" id="KAK1861501.1"/>
    </source>
</evidence>
<gene>
    <name evidence="1" type="ORF">I4F81_004085</name>
</gene>
<accession>A0ACC3BVK1</accession>
<evidence type="ECO:0000313" key="2">
    <source>
        <dbReference type="Proteomes" id="UP000798662"/>
    </source>
</evidence>
<keyword evidence="2" id="KW-1185">Reference proteome</keyword>
<organism evidence="1 2">
    <name type="scientific">Pyropia yezoensis</name>
    <name type="common">Susabi-nori</name>
    <name type="synonym">Porphyra yezoensis</name>
    <dbReference type="NCBI Taxonomy" id="2788"/>
    <lineage>
        <taxon>Eukaryota</taxon>
        <taxon>Rhodophyta</taxon>
        <taxon>Bangiophyceae</taxon>
        <taxon>Bangiales</taxon>
        <taxon>Bangiaceae</taxon>
        <taxon>Pyropia</taxon>
    </lineage>
</organism>
<name>A0ACC3BVK1_PYRYE</name>
<dbReference type="EMBL" id="CM020618">
    <property type="protein sequence ID" value="KAK1861501.1"/>
    <property type="molecule type" value="Genomic_DNA"/>
</dbReference>
<sequence>MLPFVSWTAVNKDPTTKAIVDICIIYELGSDSYFLRVSEPDLDVNEWRKCKELQKRLKDLMSAKAQPGHLNGPPAWVDLEQGCFKFDATIFTRAPDTLGTNVYVKTLGPLQIGDPVMCKEHQQYLESEALVYEVLKNSPHVHIVKYYGCVVKGTQVVGLAIEEHEEDLTIRCKQTDRPLDIDQVVRDVRAALKHLHGLGYCHNDVNPQNIVVSEDDRAVLIDFDACLTEGLPLGKWPLAGYKGEELTTSCKDNDWAKECGGAHRASKSAAVAWHLGTEALNT</sequence>
<protein>
    <submittedName>
        <fullName evidence="1">Uncharacterized protein</fullName>
    </submittedName>
</protein>